<reference evidence="2 3" key="1">
    <citation type="submission" date="2017-05" db="EMBL/GenBank/DDBJ databases">
        <title>whole genome sequence of Prevotella melaninogenica GAI 07411.</title>
        <authorList>
            <person name="Kondo Y."/>
            <person name="Hoshino T."/>
        </authorList>
    </citation>
    <scope>NUCLEOTIDE SEQUENCE [LARGE SCALE GENOMIC DNA]</scope>
    <source>
        <strain evidence="2 3">GAI 07411</strain>
    </source>
</reference>
<dbReference type="PROSITE" id="PS51257">
    <property type="entry name" value="PROKAR_LIPOPROTEIN"/>
    <property type="match status" value="1"/>
</dbReference>
<dbReference type="AlphaFoldDB" id="A0A250KK71"/>
<dbReference type="Pfam" id="PF13201">
    <property type="entry name" value="PCMD"/>
    <property type="match status" value="1"/>
</dbReference>
<protein>
    <recommendedName>
        <fullName evidence="1">Putative carbohydrate metabolism domain-containing protein</fullName>
    </recommendedName>
</protein>
<name>A0A250KK71_9BACT</name>
<dbReference type="Gene3D" id="2.60.40.2340">
    <property type="match status" value="1"/>
</dbReference>
<feature type="domain" description="Putative carbohydrate metabolism" evidence="1">
    <location>
        <begin position="121"/>
        <end position="357"/>
    </location>
</feature>
<dbReference type="InterPro" id="IPR025112">
    <property type="entry name" value="PCMD"/>
</dbReference>
<dbReference type="EMBL" id="AP018050">
    <property type="protein sequence ID" value="BBA30314.1"/>
    <property type="molecule type" value="Genomic_DNA"/>
</dbReference>
<gene>
    <name evidence="2" type="ORF">PMEL_200842</name>
</gene>
<evidence type="ECO:0000259" key="1">
    <source>
        <dbReference type="Pfam" id="PF13201"/>
    </source>
</evidence>
<dbReference type="RefSeq" id="WP_120175315.1">
    <property type="nucleotide sequence ID" value="NZ_AP018050.1"/>
</dbReference>
<proteinExistence type="predicted"/>
<evidence type="ECO:0000313" key="3">
    <source>
        <dbReference type="Proteomes" id="UP000267517"/>
    </source>
</evidence>
<accession>A0A250KK71</accession>
<dbReference type="Proteomes" id="UP000267517">
    <property type="component" value="Chromosome II"/>
</dbReference>
<evidence type="ECO:0000313" key="2">
    <source>
        <dbReference type="EMBL" id="BBA30314.1"/>
    </source>
</evidence>
<dbReference type="InterPro" id="IPR038653">
    <property type="entry name" value="Put_CMD_sf"/>
</dbReference>
<dbReference type="OrthoDB" id="713122at2"/>
<organism evidence="2 3">
    <name type="scientific">Prevotella melaninogenica</name>
    <dbReference type="NCBI Taxonomy" id="28132"/>
    <lineage>
        <taxon>Bacteria</taxon>
        <taxon>Pseudomonadati</taxon>
        <taxon>Bacteroidota</taxon>
        <taxon>Bacteroidia</taxon>
        <taxon>Bacteroidales</taxon>
        <taxon>Prevotellaceae</taxon>
        <taxon>Prevotella</taxon>
    </lineage>
</organism>
<dbReference type="Gene3D" id="2.60.120.890">
    <property type="entry name" value="BT2081, beta-jelly-roll domain"/>
    <property type="match status" value="1"/>
</dbReference>
<sequence length="360" mass="39654">MKLIKSMFLAMMAGLLLSSCIKEEALNAEADITDVTVDGTTLVRKPVITNNEVLFYVNGWEDLTNLAPKFNVTEGAKIVPESGTALDFTQPQSYTVTSQDGQWKKTYKVSFVSNDIATDFHFETLKVDSTSKYHTFVDKTADGNLAEWGSGNSGVSFLMGDSKATEYPTSQAENGYVGKCLKLTTVSTGFLGAMFGAPIAAGNLFTGDFQIDMGNPAKSTHFGRPFYKIPKELIGYYKYKAGEKFQDKDKKEIKDRKDSLAIYAVFFETGDGVEYLDGTNSLTSDRIVLLAQLKNAKETEEWTRFSISFEPVAGRTIDSEKLKNGRYSLAIIMSSSKDGAFFNGAVGSTLYVDELKLYSE</sequence>